<dbReference type="CDD" id="cd03814">
    <property type="entry name" value="GT4-like"/>
    <property type="match status" value="1"/>
</dbReference>
<proteinExistence type="predicted"/>
<sequence length="346" mass="37847">MRILIVTDAWEPQVNGVVRTLKMTCRELGLMGHHTGVLAPGDFRSIPCPTYPEIRLALAGRASVAQRIDAFGPDCLHIATEGPLGWTARAIAQERGWPFTTAYHSRFPEYVHARVRLPLDWSYRLLRHFHNAGGATLVPTPAMADVLRERGFTRPRLWSRGVDHGTFHPDGPREAGGRRPVFLYVGRLAVEKNLDAFLKLELPGEKWVAGEGPERARLEAAHPDVRWLGVLGGPELATLYRSADVMVFPSLTDTFGLVLVESMACGTPVAAYPVPGPIDVVGRDSAGGVLDTDLRRACLAALELPRDAVHRHAQQYTWAAASAQFVQALRPVGAGREALATAVQEK</sequence>
<name>A0A318H299_9BURK</name>
<evidence type="ECO:0000313" key="2">
    <source>
        <dbReference type="EMBL" id="PXW94776.1"/>
    </source>
</evidence>
<protein>
    <submittedName>
        <fullName evidence="2">Glycosyltransferase involved in cell wall biosynthesis</fullName>
    </submittedName>
</protein>
<accession>A0A318H299</accession>
<dbReference type="OrthoDB" id="9802525at2"/>
<dbReference type="GO" id="GO:0016757">
    <property type="term" value="F:glycosyltransferase activity"/>
    <property type="evidence" value="ECO:0007669"/>
    <property type="project" value="TreeGrafter"/>
</dbReference>
<organism evidence="2 3">
    <name type="scientific">Sphaerotilus hippei</name>
    <dbReference type="NCBI Taxonomy" id="744406"/>
    <lineage>
        <taxon>Bacteria</taxon>
        <taxon>Pseudomonadati</taxon>
        <taxon>Pseudomonadota</taxon>
        <taxon>Betaproteobacteria</taxon>
        <taxon>Burkholderiales</taxon>
        <taxon>Sphaerotilaceae</taxon>
        <taxon>Sphaerotilus</taxon>
    </lineage>
</organism>
<dbReference type="InterPro" id="IPR050194">
    <property type="entry name" value="Glycosyltransferase_grp1"/>
</dbReference>
<keyword evidence="3" id="KW-1185">Reference proteome</keyword>
<dbReference type="InterPro" id="IPR028098">
    <property type="entry name" value="Glyco_trans_4-like_N"/>
</dbReference>
<dbReference type="EMBL" id="QJJS01000012">
    <property type="protein sequence ID" value="PXW94776.1"/>
    <property type="molecule type" value="Genomic_DNA"/>
</dbReference>
<feature type="domain" description="Glycosyltransferase subfamily 4-like N-terminal" evidence="1">
    <location>
        <begin position="14"/>
        <end position="164"/>
    </location>
</feature>
<dbReference type="Gene3D" id="3.40.50.2000">
    <property type="entry name" value="Glycogen Phosphorylase B"/>
    <property type="match status" value="2"/>
</dbReference>
<dbReference type="Proteomes" id="UP000247811">
    <property type="component" value="Unassembled WGS sequence"/>
</dbReference>
<dbReference type="RefSeq" id="WP_110401374.1">
    <property type="nucleotide sequence ID" value="NZ_QJJS01000012.1"/>
</dbReference>
<evidence type="ECO:0000259" key="1">
    <source>
        <dbReference type="Pfam" id="PF13439"/>
    </source>
</evidence>
<comment type="caution">
    <text evidence="2">The sequence shown here is derived from an EMBL/GenBank/DDBJ whole genome shotgun (WGS) entry which is preliminary data.</text>
</comment>
<dbReference type="Pfam" id="PF13692">
    <property type="entry name" value="Glyco_trans_1_4"/>
    <property type="match status" value="1"/>
</dbReference>
<dbReference type="PANTHER" id="PTHR45947:SF3">
    <property type="entry name" value="SULFOQUINOVOSYL TRANSFERASE SQD2"/>
    <property type="match status" value="1"/>
</dbReference>
<keyword evidence="2" id="KW-0808">Transferase</keyword>
<gene>
    <name evidence="2" type="ORF">C7444_11292</name>
</gene>
<evidence type="ECO:0000313" key="3">
    <source>
        <dbReference type="Proteomes" id="UP000247811"/>
    </source>
</evidence>
<dbReference type="PANTHER" id="PTHR45947">
    <property type="entry name" value="SULFOQUINOVOSYL TRANSFERASE SQD2"/>
    <property type="match status" value="1"/>
</dbReference>
<dbReference type="SUPFAM" id="SSF53756">
    <property type="entry name" value="UDP-Glycosyltransferase/glycogen phosphorylase"/>
    <property type="match status" value="1"/>
</dbReference>
<dbReference type="Pfam" id="PF13439">
    <property type="entry name" value="Glyco_transf_4"/>
    <property type="match status" value="1"/>
</dbReference>
<dbReference type="AlphaFoldDB" id="A0A318H299"/>
<reference evidence="2 3" key="1">
    <citation type="submission" date="2018-05" db="EMBL/GenBank/DDBJ databases">
        <title>Genomic Encyclopedia of Type Strains, Phase IV (KMG-IV): sequencing the most valuable type-strain genomes for metagenomic binning, comparative biology and taxonomic classification.</title>
        <authorList>
            <person name="Goeker M."/>
        </authorList>
    </citation>
    <scope>NUCLEOTIDE SEQUENCE [LARGE SCALE GENOMIC DNA]</scope>
    <source>
        <strain evidence="2 3">DSM 566</strain>
    </source>
</reference>